<dbReference type="eggNOG" id="KOG1220">
    <property type="taxonomic scope" value="Eukaryota"/>
</dbReference>
<dbReference type="Pfam" id="PF02879">
    <property type="entry name" value="PGM_PMM_II"/>
    <property type="match status" value="1"/>
</dbReference>
<keyword evidence="11" id="KW-0413">Isomerase</keyword>
<evidence type="ECO:0000256" key="1">
    <source>
        <dbReference type="ARBA" id="ARBA00001946"/>
    </source>
</evidence>
<dbReference type="GO" id="GO:0008270">
    <property type="term" value="F:zinc ion binding"/>
    <property type="evidence" value="ECO:0007669"/>
    <property type="project" value="InterPro"/>
</dbReference>
<dbReference type="Gene3D" id="3.90.180.10">
    <property type="entry name" value="Medium-chain alcohol dehydrogenases, catalytic domain"/>
    <property type="match status" value="1"/>
</dbReference>
<gene>
    <name evidence="17" type="ORF">MELLADRAFT_116368</name>
</gene>
<dbReference type="EMBL" id="GL883105">
    <property type="protein sequence ID" value="EGG07180.1"/>
    <property type="molecule type" value="Genomic_DNA"/>
</dbReference>
<dbReference type="SMART" id="SM00829">
    <property type="entry name" value="PKS_ER"/>
    <property type="match status" value="1"/>
</dbReference>
<dbReference type="PANTHER" id="PTHR45745">
    <property type="entry name" value="PHOSPHOMANNOMUTASE 45A"/>
    <property type="match status" value="1"/>
</dbReference>
<evidence type="ECO:0000259" key="16">
    <source>
        <dbReference type="SMART" id="SM00829"/>
    </source>
</evidence>
<dbReference type="GO" id="GO:0006006">
    <property type="term" value="P:glucose metabolic process"/>
    <property type="evidence" value="ECO:0007669"/>
    <property type="project" value="UniProtKB-KW"/>
</dbReference>
<dbReference type="GO" id="GO:0005737">
    <property type="term" value="C:cytoplasm"/>
    <property type="evidence" value="ECO:0007669"/>
    <property type="project" value="UniProtKB-SubCell"/>
</dbReference>
<dbReference type="InterPro" id="IPR013149">
    <property type="entry name" value="ADH-like_C"/>
</dbReference>
<dbReference type="InterPro" id="IPR047618">
    <property type="entry name" value="QOR-like"/>
</dbReference>
<dbReference type="CDD" id="cd05799">
    <property type="entry name" value="PGM2"/>
    <property type="match status" value="1"/>
</dbReference>
<evidence type="ECO:0000313" key="17">
    <source>
        <dbReference type="EMBL" id="EGG07180.1"/>
    </source>
</evidence>
<evidence type="ECO:0000256" key="11">
    <source>
        <dbReference type="ARBA" id="ARBA00023235"/>
    </source>
</evidence>
<dbReference type="Pfam" id="PF00107">
    <property type="entry name" value="ADH_zinc_N"/>
    <property type="match status" value="1"/>
</dbReference>
<evidence type="ECO:0000256" key="12">
    <source>
        <dbReference type="ARBA" id="ARBA00023277"/>
    </source>
</evidence>
<dbReference type="RefSeq" id="XP_007409622.1">
    <property type="nucleotide sequence ID" value="XM_007409560.1"/>
</dbReference>
<dbReference type="Pfam" id="PF02880">
    <property type="entry name" value="PGM_PMM_III"/>
    <property type="match status" value="1"/>
</dbReference>
<keyword evidence="8" id="KW-0460">Magnesium</keyword>
<dbReference type="InterPro" id="IPR005846">
    <property type="entry name" value="A-D-PHexomutase_a/b/a-III"/>
</dbReference>
<accession>F4RKH5</accession>
<dbReference type="PROSITE" id="PS01162">
    <property type="entry name" value="QOR_ZETA_CRYSTAL"/>
    <property type="match status" value="1"/>
</dbReference>
<dbReference type="OrthoDB" id="8300170at2759"/>
<feature type="region of interest" description="Disordered" evidence="15">
    <location>
        <begin position="643"/>
        <end position="665"/>
    </location>
</feature>
<dbReference type="PANTHER" id="PTHR45745:SF1">
    <property type="entry name" value="PHOSPHOGLUCOMUTASE 2B-RELATED"/>
    <property type="match status" value="1"/>
</dbReference>
<dbReference type="InterPro" id="IPR020843">
    <property type="entry name" value="ER"/>
</dbReference>
<keyword evidence="12" id="KW-0119">Carbohydrate metabolism</keyword>
<dbReference type="GO" id="GO:0000287">
    <property type="term" value="F:magnesium ion binding"/>
    <property type="evidence" value="ECO:0007669"/>
    <property type="project" value="InterPro"/>
</dbReference>
<evidence type="ECO:0000256" key="3">
    <source>
        <dbReference type="ARBA" id="ARBA00010231"/>
    </source>
</evidence>
<comment type="cofactor">
    <cofactor evidence="1">
        <name>Mg(2+)</name>
        <dbReference type="ChEBI" id="CHEBI:18420"/>
    </cofactor>
</comment>
<protein>
    <recommendedName>
        <fullName evidence="14">Probable quinone oxidoreductase</fullName>
    </recommendedName>
    <alternativeName>
        <fullName evidence="13">NADPH:quinone reductase</fullName>
    </alternativeName>
</protein>
<dbReference type="InterPro" id="IPR036291">
    <property type="entry name" value="NAD(P)-bd_dom_sf"/>
</dbReference>
<dbReference type="GO" id="GO:0003960">
    <property type="term" value="F:quinone reductase (NADPH) activity"/>
    <property type="evidence" value="ECO:0007669"/>
    <property type="project" value="InterPro"/>
</dbReference>
<sequence>MSGQSLEWLTKEWLRLDRNPTTRAQIEDLCAKGNNEELADRLLKRISFGTAGLRAEMSAGFSRMNDLTVIQASQGLAAYLIENIPNVESRGVVVGHDHRHNSRRFAHLASLAFIRRGIKCYLLKGIVATPIVPFGTKFLGAAAGVMITASHNPAADNGYKLYYSNAVQIIPPHDAGIAAAIEGNLEVVEEAWDLDLVDRSKDKLCFDRTDTIKEQYFQMAASLSTRERYTSPLNRRMLTNLNSATPITFIYTPMHGVGLPFVTHVLTEGFGFPRQSLITVPQQSEPDPSFPSVKFPNPEEKGALDLAMRLGEEIYSKDSKKNIILLANDPDADRFCAAEWLGSQWHVFSGDEIGSILGVWTLEQYKRSGQPLDKLAMLASTPSSKLLATVAIQEGFKFKETLTGFKYLGNATLELELEGFKVPFAYEEALGYMCGNSLRDKDGITALAIWAELATELAERGVSLTQYLDSIYQRYGYFATNNGYFTCKDPSKVDQAFHKLRFGAANDTKLDQREAVVQALQFPQTLASFPIECIRDLTIGYDNSRPPDFLPDLPTSRSSQMITFTIGGEGGKVIATLRTSGTELWKLKYYVEGSAPLRETAVQKVNRIVEALRDEWMLGQLHRANGKWHRTLAEHALKEPRLCPIPGTTRHTPITGDVTPCPHPTTPPRPYLTPFSDRAIYSNFNVDIHTILPYMMTVTKTSVPQTQSAIQICQTGGVEVIQLKEIPIPELGEDEILIKVEWCGVNFIDTYFRSGLYSVSLPFTLGNEAAGTIVRLGSRVTSFSLGERVVGYMGGGGLQQYTRCRTHRACKIPDAVSTKDAAGLFVQGLTALTFMREAHRVEKGEYILVHAAAGGVGSLLCQILSNAGAHVIGTTSTAEKAREAMANGAEHIVTYGDKDMQEVTSKIKSLTPGGEGVAAVFDGVGHNTWESDFDVVKRKGTIVVFGNASGPPPAFSALKLMAKNLKLCRPMLDQYVHTPEEWSHYTGELFNLIAKGVVRPKYHKKEGYSFDEAGVRAAHTDIVSRKTSGKLIVKVSDA</sequence>
<dbReference type="FunFam" id="3.40.50.720:FF:000053">
    <property type="entry name" value="Quinone oxidoreductase 1"/>
    <property type="match status" value="1"/>
</dbReference>
<dbReference type="InterPro" id="IPR013154">
    <property type="entry name" value="ADH-like_N"/>
</dbReference>
<comment type="similarity">
    <text evidence="3">Belongs to the phosphohexose mutase family.</text>
</comment>
<keyword evidence="7" id="KW-0479">Metal-binding</keyword>
<evidence type="ECO:0000256" key="8">
    <source>
        <dbReference type="ARBA" id="ARBA00022842"/>
    </source>
</evidence>
<dbReference type="InterPro" id="IPR005845">
    <property type="entry name" value="A-D-PHexomutase_a/b/a-II"/>
</dbReference>
<dbReference type="SUPFAM" id="SSF51735">
    <property type="entry name" value="NAD(P)-binding Rossmann-fold domains"/>
    <property type="match status" value="1"/>
</dbReference>
<dbReference type="HOGENOM" id="CLU_293020_0_0_1"/>
<keyword evidence="10" id="KW-0560">Oxidoreductase</keyword>
<dbReference type="Gene3D" id="3.40.50.720">
    <property type="entry name" value="NAD(P)-binding Rossmann-like Domain"/>
    <property type="match status" value="1"/>
</dbReference>
<dbReference type="GO" id="GO:0005634">
    <property type="term" value="C:nucleus"/>
    <property type="evidence" value="ECO:0007669"/>
    <property type="project" value="TreeGrafter"/>
</dbReference>
<evidence type="ECO:0000256" key="15">
    <source>
        <dbReference type="SAM" id="MobiDB-lite"/>
    </source>
</evidence>
<keyword evidence="6" id="KW-0597">Phosphoprotein</keyword>
<dbReference type="Gene3D" id="3.40.120.10">
    <property type="entry name" value="Alpha-D-Glucose-1,6-Bisphosphate, subunit A, domain 3"/>
    <property type="match status" value="3"/>
</dbReference>
<dbReference type="GO" id="GO:0008973">
    <property type="term" value="F:phosphopentomutase activity"/>
    <property type="evidence" value="ECO:0007669"/>
    <property type="project" value="TreeGrafter"/>
</dbReference>
<keyword evidence="4" id="KW-0963">Cytoplasm</keyword>
<dbReference type="InterPro" id="IPR016055">
    <property type="entry name" value="A-D-PHexomutase_a/b/a-I/II/III"/>
</dbReference>
<dbReference type="KEGG" id="mlr:MELLADRAFT_116368"/>
<dbReference type="InterPro" id="IPR005844">
    <property type="entry name" value="A-D-PHexomutase_a/b/a-I"/>
</dbReference>
<dbReference type="InterPro" id="IPR002364">
    <property type="entry name" value="Quin_OxRdtase/zeta-crystal_CS"/>
</dbReference>
<dbReference type="GeneID" id="18925801"/>
<keyword evidence="5" id="KW-0313">Glucose metabolism</keyword>
<dbReference type="PROSITE" id="PS00710">
    <property type="entry name" value="PGM_PMM"/>
    <property type="match status" value="1"/>
</dbReference>
<dbReference type="Proteomes" id="UP000001072">
    <property type="component" value="Unassembled WGS sequence"/>
</dbReference>
<dbReference type="Pfam" id="PF08240">
    <property type="entry name" value="ADH_N"/>
    <property type="match status" value="1"/>
</dbReference>
<dbReference type="InterPro" id="IPR011032">
    <property type="entry name" value="GroES-like_sf"/>
</dbReference>
<dbReference type="InParanoid" id="F4RKH5"/>
<evidence type="ECO:0000256" key="14">
    <source>
        <dbReference type="ARBA" id="ARBA00070796"/>
    </source>
</evidence>
<evidence type="ECO:0000313" key="18">
    <source>
        <dbReference type="Proteomes" id="UP000001072"/>
    </source>
</evidence>
<dbReference type="InterPro" id="IPR016066">
    <property type="entry name" value="A-D-PHexomutase_CS"/>
</dbReference>
<proteinExistence type="inferred from homology"/>
<evidence type="ECO:0000256" key="7">
    <source>
        <dbReference type="ARBA" id="ARBA00022723"/>
    </source>
</evidence>
<dbReference type="GO" id="GO:0006166">
    <property type="term" value="P:purine ribonucleoside salvage"/>
    <property type="evidence" value="ECO:0007669"/>
    <property type="project" value="TreeGrafter"/>
</dbReference>
<dbReference type="STRING" id="747676.F4RKH5"/>
<dbReference type="SUPFAM" id="SSF50129">
    <property type="entry name" value="GroES-like"/>
    <property type="match status" value="1"/>
</dbReference>
<dbReference type="FunCoup" id="F4RKH5">
    <property type="interactions" value="186"/>
</dbReference>
<dbReference type="Pfam" id="PF02878">
    <property type="entry name" value="PGM_PMM_I"/>
    <property type="match status" value="1"/>
</dbReference>
<organism evidence="18">
    <name type="scientific">Melampsora larici-populina (strain 98AG31 / pathotype 3-4-7)</name>
    <name type="common">Poplar leaf rust fungus</name>
    <dbReference type="NCBI Taxonomy" id="747676"/>
    <lineage>
        <taxon>Eukaryota</taxon>
        <taxon>Fungi</taxon>
        <taxon>Dikarya</taxon>
        <taxon>Basidiomycota</taxon>
        <taxon>Pucciniomycotina</taxon>
        <taxon>Pucciniomycetes</taxon>
        <taxon>Pucciniales</taxon>
        <taxon>Melampsoraceae</taxon>
        <taxon>Melampsora</taxon>
    </lineage>
</organism>
<dbReference type="eggNOG" id="KOG1197">
    <property type="taxonomic scope" value="Eukaryota"/>
</dbReference>
<evidence type="ECO:0000256" key="6">
    <source>
        <dbReference type="ARBA" id="ARBA00022553"/>
    </source>
</evidence>
<evidence type="ECO:0000256" key="5">
    <source>
        <dbReference type="ARBA" id="ARBA00022526"/>
    </source>
</evidence>
<keyword evidence="9" id="KW-0521">NADP</keyword>
<evidence type="ECO:0000256" key="2">
    <source>
        <dbReference type="ARBA" id="ARBA00004496"/>
    </source>
</evidence>
<reference evidence="18" key="1">
    <citation type="journal article" date="2011" name="Proc. Natl. Acad. Sci. U.S.A.">
        <title>Obligate biotrophy features unraveled by the genomic analysis of rust fungi.</title>
        <authorList>
            <person name="Duplessis S."/>
            <person name="Cuomo C.A."/>
            <person name="Lin Y.-C."/>
            <person name="Aerts A."/>
            <person name="Tisserant E."/>
            <person name="Veneault-Fourrey C."/>
            <person name="Joly D.L."/>
            <person name="Hacquard S."/>
            <person name="Amselem J."/>
            <person name="Cantarel B.L."/>
            <person name="Chiu R."/>
            <person name="Coutinho P.M."/>
            <person name="Feau N."/>
            <person name="Field M."/>
            <person name="Frey P."/>
            <person name="Gelhaye E."/>
            <person name="Goldberg J."/>
            <person name="Grabherr M.G."/>
            <person name="Kodira C.D."/>
            <person name="Kohler A."/>
            <person name="Kuees U."/>
            <person name="Lindquist E.A."/>
            <person name="Lucas S.M."/>
            <person name="Mago R."/>
            <person name="Mauceli E."/>
            <person name="Morin E."/>
            <person name="Murat C."/>
            <person name="Pangilinan J.L."/>
            <person name="Park R."/>
            <person name="Pearson M."/>
            <person name="Quesneville H."/>
            <person name="Rouhier N."/>
            <person name="Sakthikumar S."/>
            <person name="Salamov A.A."/>
            <person name="Schmutz J."/>
            <person name="Selles B."/>
            <person name="Shapiro H."/>
            <person name="Tanguay P."/>
            <person name="Tuskan G.A."/>
            <person name="Henrissat B."/>
            <person name="Van de Peer Y."/>
            <person name="Rouze P."/>
            <person name="Ellis J.G."/>
            <person name="Dodds P.N."/>
            <person name="Schein J.E."/>
            <person name="Zhong S."/>
            <person name="Hamelin R.C."/>
            <person name="Grigoriev I.V."/>
            <person name="Szabo L.J."/>
            <person name="Martin F."/>
        </authorList>
    </citation>
    <scope>NUCLEOTIDE SEQUENCE [LARGE SCALE GENOMIC DNA]</scope>
    <source>
        <strain evidence="18">98AG31 / pathotype 3-4-7</strain>
    </source>
</reference>
<dbReference type="CDD" id="cd05286">
    <property type="entry name" value="QOR2"/>
    <property type="match status" value="1"/>
</dbReference>
<name>F4RKH5_MELLP</name>
<dbReference type="SUPFAM" id="SSF53738">
    <property type="entry name" value="Phosphoglucomutase, first 3 domains"/>
    <property type="match status" value="3"/>
</dbReference>
<dbReference type="VEuPathDB" id="FungiDB:MELLADRAFT_116368"/>
<dbReference type="FunFam" id="3.40.120.10:FF:000035">
    <property type="entry name" value="Pgm3p"/>
    <property type="match status" value="1"/>
</dbReference>
<comment type="subcellular location">
    <subcellularLocation>
        <location evidence="2">Cytoplasm</location>
    </subcellularLocation>
</comment>
<dbReference type="AlphaFoldDB" id="F4RKH5"/>
<evidence type="ECO:0000256" key="10">
    <source>
        <dbReference type="ARBA" id="ARBA00023002"/>
    </source>
</evidence>
<evidence type="ECO:0000256" key="9">
    <source>
        <dbReference type="ARBA" id="ARBA00022857"/>
    </source>
</evidence>
<evidence type="ECO:0000256" key="4">
    <source>
        <dbReference type="ARBA" id="ARBA00022490"/>
    </source>
</evidence>
<feature type="domain" description="Enoyl reductase (ER)" evidence="16">
    <location>
        <begin position="716"/>
        <end position="1033"/>
    </location>
</feature>
<keyword evidence="18" id="KW-1185">Reference proteome</keyword>
<evidence type="ECO:0000256" key="13">
    <source>
        <dbReference type="ARBA" id="ARBA00043088"/>
    </source>
</evidence>